<keyword evidence="4" id="KW-0677">Repeat</keyword>
<gene>
    <name evidence="11" type="ORF">HCN44_008290</name>
</gene>
<dbReference type="InterPro" id="IPR000884">
    <property type="entry name" value="TSP1_rpt"/>
</dbReference>
<keyword evidence="2" id="KW-0964">Secreted</keyword>
<keyword evidence="3" id="KW-0732">Signal</keyword>
<keyword evidence="12" id="KW-1185">Reference proteome</keyword>
<dbReference type="Gene3D" id="2.60.120.830">
    <property type="match status" value="1"/>
</dbReference>
<feature type="region of interest" description="Disordered" evidence="8">
    <location>
        <begin position="1"/>
        <end position="33"/>
    </location>
</feature>
<dbReference type="Pfam" id="PF19030">
    <property type="entry name" value="TSP1_ADAMTS"/>
    <property type="match status" value="4"/>
</dbReference>
<evidence type="ECO:0000313" key="12">
    <source>
        <dbReference type="Proteomes" id="UP000639338"/>
    </source>
</evidence>
<evidence type="ECO:0000256" key="8">
    <source>
        <dbReference type="SAM" id="MobiDB-lite"/>
    </source>
</evidence>
<feature type="domain" description="ADAMTS/ADAMTS-like cysteine-rich" evidence="10">
    <location>
        <begin position="175"/>
        <end position="265"/>
    </location>
</feature>
<feature type="domain" description="ADAMTS/ADAMTS-like Spacer 1" evidence="9">
    <location>
        <begin position="269"/>
        <end position="379"/>
    </location>
</feature>
<evidence type="ECO:0000256" key="1">
    <source>
        <dbReference type="ARBA" id="ARBA00004302"/>
    </source>
</evidence>
<dbReference type="PROSITE" id="PS50092">
    <property type="entry name" value="TSP1"/>
    <property type="match status" value="5"/>
</dbReference>
<reference evidence="11 12" key="1">
    <citation type="submission" date="2020-08" db="EMBL/GenBank/DDBJ databases">
        <title>Aphidius gifuensis genome sequencing and assembly.</title>
        <authorList>
            <person name="Du Z."/>
        </authorList>
    </citation>
    <scope>NUCLEOTIDE SEQUENCE [LARGE SCALE GENOMIC DNA]</scope>
    <source>
        <strain evidence="11">YNYX2018</strain>
        <tissue evidence="11">Adults</tissue>
    </source>
</reference>
<dbReference type="GO" id="GO:0005604">
    <property type="term" value="C:basement membrane"/>
    <property type="evidence" value="ECO:0007669"/>
    <property type="project" value="UniProtKB-SubCell"/>
</dbReference>
<evidence type="ECO:0000259" key="9">
    <source>
        <dbReference type="Pfam" id="PF05986"/>
    </source>
</evidence>
<organism evidence="11 12">
    <name type="scientific">Aphidius gifuensis</name>
    <name type="common">Parasitoid wasp</name>
    <dbReference type="NCBI Taxonomy" id="684658"/>
    <lineage>
        <taxon>Eukaryota</taxon>
        <taxon>Metazoa</taxon>
        <taxon>Ecdysozoa</taxon>
        <taxon>Arthropoda</taxon>
        <taxon>Hexapoda</taxon>
        <taxon>Insecta</taxon>
        <taxon>Pterygota</taxon>
        <taxon>Neoptera</taxon>
        <taxon>Endopterygota</taxon>
        <taxon>Hymenoptera</taxon>
        <taxon>Apocrita</taxon>
        <taxon>Ichneumonoidea</taxon>
        <taxon>Braconidae</taxon>
        <taxon>Aphidiinae</taxon>
        <taxon>Aphidius</taxon>
    </lineage>
</organism>
<dbReference type="InterPro" id="IPR036383">
    <property type="entry name" value="TSP1_rpt_sf"/>
</dbReference>
<keyword evidence="5" id="KW-0084">Basement membrane</keyword>
<comment type="caution">
    <text evidence="11">The sequence shown here is derived from an EMBL/GenBank/DDBJ whole genome shotgun (WGS) entry which is preliminary data.</text>
</comment>
<feature type="compositionally biased region" description="Basic and acidic residues" evidence="8">
    <location>
        <begin position="1"/>
        <end position="12"/>
    </location>
</feature>
<dbReference type="PRINTS" id="PR01857">
    <property type="entry name" value="ADAMTSFAMILY"/>
</dbReference>
<dbReference type="FunFam" id="2.60.120.830:FF:000001">
    <property type="entry name" value="A disintegrin and metalloproteinase with thrombospondin motifs 1"/>
    <property type="match status" value="1"/>
</dbReference>
<dbReference type="SUPFAM" id="SSF82895">
    <property type="entry name" value="TSP-1 type 1 repeat"/>
    <property type="match status" value="5"/>
</dbReference>
<feature type="disulfide bond" evidence="7">
    <location>
        <begin position="109"/>
        <end position="133"/>
    </location>
</feature>
<dbReference type="AlphaFoldDB" id="A0A834XP35"/>
<dbReference type="InterPro" id="IPR050439">
    <property type="entry name" value="ADAMTS_ADAMTS-like"/>
</dbReference>
<dbReference type="PANTHER" id="PTHR13723">
    <property type="entry name" value="ADAMTS A DISINTEGRIN AND METALLOPROTEASE WITH THROMBOSPONDIN MOTIFS PROTEASE"/>
    <property type="match status" value="1"/>
</dbReference>
<dbReference type="Gene3D" id="2.20.100.10">
    <property type="entry name" value="Thrombospondin type-1 (TSP1) repeat"/>
    <property type="match status" value="5"/>
</dbReference>
<dbReference type="GO" id="GO:0030198">
    <property type="term" value="P:extracellular matrix organization"/>
    <property type="evidence" value="ECO:0007669"/>
    <property type="project" value="InterPro"/>
</dbReference>
<dbReference type="InterPro" id="IPR010294">
    <property type="entry name" value="ADAMTS_spacer1"/>
</dbReference>
<accession>A0A834XP35</accession>
<dbReference type="InterPro" id="IPR013273">
    <property type="entry name" value="ADAMTS/ADAMTS-like"/>
</dbReference>
<evidence type="ECO:0000313" key="11">
    <source>
        <dbReference type="EMBL" id="KAF7989616.1"/>
    </source>
</evidence>
<evidence type="ECO:0000256" key="2">
    <source>
        <dbReference type="ARBA" id="ARBA00022525"/>
    </source>
</evidence>
<feature type="disulfide bond" evidence="7">
    <location>
        <begin position="94"/>
        <end position="143"/>
    </location>
</feature>
<feature type="disulfide bond" evidence="7">
    <location>
        <begin position="98"/>
        <end position="148"/>
    </location>
</feature>
<dbReference type="Pfam" id="PF05986">
    <property type="entry name" value="ADAMTS_spacer1"/>
    <property type="match status" value="1"/>
</dbReference>
<dbReference type="SMART" id="SM00209">
    <property type="entry name" value="TSP1"/>
    <property type="match status" value="6"/>
</dbReference>
<dbReference type="FunFam" id="2.20.100.10:FF:000005">
    <property type="entry name" value="ADAM metallopeptidase with thrombospondin type 1 motif 9"/>
    <property type="match status" value="1"/>
</dbReference>
<comment type="subcellular location">
    <subcellularLocation>
        <location evidence="1">Secreted</location>
        <location evidence="1">Extracellular space</location>
        <location evidence="1">Extracellular matrix</location>
        <location evidence="1">Basement membrane</location>
    </subcellularLocation>
</comment>
<evidence type="ECO:0000256" key="7">
    <source>
        <dbReference type="PIRSR" id="PIRSR613273-3"/>
    </source>
</evidence>
<dbReference type="Pfam" id="PF00090">
    <property type="entry name" value="TSP_1"/>
    <property type="match status" value="1"/>
</dbReference>
<evidence type="ECO:0000256" key="5">
    <source>
        <dbReference type="ARBA" id="ARBA00022869"/>
    </source>
</evidence>
<dbReference type="EMBL" id="JACMRX010000005">
    <property type="protein sequence ID" value="KAF7989616.1"/>
    <property type="molecule type" value="Genomic_DNA"/>
</dbReference>
<evidence type="ECO:0000256" key="3">
    <source>
        <dbReference type="ARBA" id="ARBA00022729"/>
    </source>
</evidence>
<evidence type="ECO:0000256" key="6">
    <source>
        <dbReference type="ARBA" id="ARBA00023157"/>
    </source>
</evidence>
<dbReference type="Proteomes" id="UP000639338">
    <property type="component" value="Unassembled WGS sequence"/>
</dbReference>
<dbReference type="Pfam" id="PF19236">
    <property type="entry name" value="ADAMTS_CR_3"/>
    <property type="match status" value="1"/>
</dbReference>
<dbReference type="GO" id="GO:0004222">
    <property type="term" value="F:metalloendopeptidase activity"/>
    <property type="evidence" value="ECO:0007669"/>
    <property type="project" value="TreeGrafter"/>
</dbReference>
<keyword evidence="6 7" id="KW-1015">Disulfide bond</keyword>
<dbReference type="GO" id="GO:0006508">
    <property type="term" value="P:proteolysis"/>
    <property type="evidence" value="ECO:0007669"/>
    <property type="project" value="TreeGrafter"/>
</dbReference>
<dbReference type="PANTHER" id="PTHR13723:SF316">
    <property type="entry name" value="LONELY HEART, ISOFORM A"/>
    <property type="match status" value="1"/>
</dbReference>
<dbReference type="InterPro" id="IPR045371">
    <property type="entry name" value="ADAMTS_CR_3"/>
</dbReference>
<dbReference type="OrthoDB" id="5781878at2759"/>
<name>A0A834XP35_APHGI</name>
<keyword evidence="5" id="KW-0272">Extracellular matrix</keyword>
<proteinExistence type="predicted"/>
<sequence length="789" mass="87444">MNMESCCHHRDNLSSCQRPQRDKGNSINPKTRKSHCDGTGLIIIILAMCSLAHSYSPEYPTKVFNMIQERTQYGFGRDNRIRGTWSPWSSWSDCSKTCGIGVQSQARECIQPRGLRKRSVIDGVNSTSLKPICIGTYKRYHICNTQECSNYPEDSRAEQCAKYNGRMYKGESYNWIPFLNAPNPCSLNCRAVGQAFYATLEPNVIDGTPCDGPNVRGKSTGLTIDHTEQWLCVAGQCRPVGCDGVVGSGAIRDTCGICGGSGRVCKLFEGIFMEPNLPKGHQPVTIIPKGAMSLNISELRYSGNFLALKAENGSYILNGPYSVSPSGIYKVAGTVFTYQRGDKYRMECVIAAGPLNESISLEILYHEMNPGVLYKYMLPTNDLNDNNYDISPPLYTPGIQSTLIKCIKVDKDIEVPDRRCRRFEKPKIQSSTHCNDLPCPARWRADGWSECSVTCGTGVKTRKLECVQELNTKLTMRVAAGACIQPPDLTTIGTCHLSPCPEVRSMILPQRDTVPRWDVGNWSPCSSTCGKGIKNRTVTCITTREPCSQSTKPLVDKTCDTPCNNNLPSQKNNNKSIWLYSDWSSKCMTECEHKVETRKIACSDVSELFCDSEKKPATIKNCLNEKKKCHDDAKWFTGPWSSCSTMCGEGIIRREVICIGKSSGESNILSDNNCTGPKPQAEDTCRLSACQPEWYMSDWGECSASCGGGIKERIVKCIHDGVATLNCDSSTKPSDKISCNIDACPRDLIQKSPKKVRKCVDEYPKCASVIKAGLCRMKYYKYSCCGCQN</sequence>
<evidence type="ECO:0000259" key="10">
    <source>
        <dbReference type="Pfam" id="PF19236"/>
    </source>
</evidence>
<protein>
    <submittedName>
        <fullName evidence="11">Uncharacterized protein</fullName>
    </submittedName>
</protein>
<evidence type="ECO:0000256" key="4">
    <source>
        <dbReference type="ARBA" id="ARBA00022737"/>
    </source>
</evidence>